<keyword evidence="4" id="KW-0472">Membrane</keyword>
<keyword evidence="5" id="KW-0496">Mitochondrion</keyword>
<dbReference type="OMA" id="EGKAYHR"/>
<dbReference type="EnsemblPlants" id="TraesCS3A02G424100.1">
    <property type="protein sequence ID" value="TraesCS3A02G424100.1"/>
    <property type="gene ID" value="TraesCS3A02G424100"/>
</dbReference>
<dbReference type="GeneID" id="123059010"/>
<evidence type="ECO:0000256" key="5">
    <source>
        <dbReference type="ARBA" id="ARBA00023128"/>
    </source>
</evidence>
<evidence type="ECO:0000256" key="4">
    <source>
        <dbReference type="ARBA" id="ARBA00022792"/>
    </source>
</evidence>
<dbReference type="PANTHER" id="PTHR46041:SF1">
    <property type="entry name" value="MITOCHONDRIAL INNER MEMBRANE PROTEASE SUBUNIT 2"/>
    <property type="match status" value="1"/>
</dbReference>
<name>A0A3B6ESJ1_WHEAT</name>
<evidence type="ECO:0000313" key="9">
    <source>
        <dbReference type="Proteomes" id="UP000019116"/>
    </source>
</evidence>
<dbReference type="GO" id="GO:0042720">
    <property type="term" value="C:mitochondrial inner membrane peptidase complex"/>
    <property type="evidence" value="ECO:0000318"/>
    <property type="project" value="GO_Central"/>
</dbReference>
<comment type="similarity">
    <text evidence="2">Belongs to the peptidase S26 family. IMP2 subfamily.</text>
</comment>
<sequence>MARARPSSSLWSLVKTIGAGVLSVDFPIRSTGLAFACGGPVMLPTLDSMPGDLLLVDRRRLDWFRGDVVAFRSLVGHSKEPIFSEGKAYHRGVVSRLIALPGDLIRLRGTTELLEVPEGHCWVEGDNPSQSKDSRTYSPVPLELLEGTVTHIIWPPHRMAAVPGRVPEERVRLIIDPAGSAKETTGIAHSCGSVDPRSSSTGGGGPPLGSRKEGLCRSDCNFIWFV</sequence>
<accession>A0A3B6ESJ1</accession>
<dbReference type="Gramene" id="TraesCS3A03G0985400.1">
    <property type="protein sequence ID" value="TraesCS3A03G0985400.1.CDS"/>
    <property type="gene ID" value="TraesCS3A03G0985400"/>
</dbReference>
<dbReference type="InterPro" id="IPR000223">
    <property type="entry name" value="Pept_S26A_signal_pept_1"/>
</dbReference>
<feature type="region of interest" description="Disordered" evidence="6">
    <location>
        <begin position="184"/>
        <end position="211"/>
    </location>
</feature>
<dbReference type="InterPro" id="IPR037730">
    <property type="entry name" value="IMP2"/>
</dbReference>
<organism evidence="8">
    <name type="scientific">Triticum aestivum</name>
    <name type="common">Wheat</name>
    <dbReference type="NCBI Taxonomy" id="4565"/>
    <lineage>
        <taxon>Eukaryota</taxon>
        <taxon>Viridiplantae</taxon>
        <taxon>Streptophyta</taxon>
        <taxon>Embryophyta</taxon>
        <taxon>Tracheophyta</taxon>
        <taxon>Spermatophyta</taxon>
        <taxon>Magnoliopsida</taxon>
        <taxon>Liliopsida</taxon>
        <taxon>Poales</taxon>
        <taxon>Poaceae</taxon>
        <taxon>BOP clade</taxon>
        <taxon>Pooideae</taxon>
        <taxon>Triticodae</taxon>
        <taxon>Triticeae</taxon>
        <taxon>Triticinae</taxon>
        <taxon>Triticum</taxon>
    </lineage>
</organism>
<dbReference type="Gene3D" id="2.10.109.10">
    <property type="entry name" value="Umud Fragment, subunit A"/>
    <property type="match status" value="1"/>
</dbReference>
<evidence type="ECO:0000256" key="3">
    <source>
        <dbReference type="ARBA" id="ARBA00013650"/>
    </source>
</evidence>
<keyword evidence="4" id="KW-0999">Mitochondrion inner membrane</keyword>
<dbReference type="Gramene" id="TraesCS3A02G424100.1">
    <property type="protein sequence ID" value="TraesCS3A02G424100.1"/>
    <property type="gene ID" value="TraesCS3A02G424100"/>
</dbReference>
<dbReference type="GO" id="GO:0006465">
    <property type="term" value="P:signal peptide processing"/>
    <property type="evidence" value="ECO:0007669"/>
    <property type="project" value="InterPro"/>
</dbReference>
<reference evidence="8" key="2">
    <citation type="submission" date="2018-10" db="UniProtKB">
        <authorList>
            <consortium name="EnsemblPlants"/>
        </authorList>
    </citation>
    <scope>IDENTIFICATION</scope>
</reference>
<dbReference type="InterPro" id="IPR036286">
    <property type="entry name" value="LexA/Signal_pep-like_sf"/>
</dbReference>
<protein>
    <recommendedName>
        <fullName evidence="3">Mitochondrial inner membrane protease subunit 2</fullName>
    </recommendedName>
</protein>
<dbReference type="STRING" id="4565.A0A3B6ESJ1"/>
<dbReference type="Pfam" id="PF10502">
    <property type="entry name" value="Peptidase_S26"/>
    <property type="match status" value="1"/>
</dbReference>
<dbReference type="InterPro" id="IPR019533">
    <property type="entry name" value="Peptidase_S26"/>
</dbReference>
<dbReference type="Proteomes" id="UP000019116">
    <property type="component" value="Chromosome 3A"/>
</dbReference>
<dbReference type="GO" id="GO:0004175">
    <property type="term" value="F:endopeptidase activity"/>
    <property type="evidence" value="ECO:0000318"/>
    <property type="project" value="GO_Central"/>
</dbReference>
<dbReference type="RefSeq" id="XP_044337608.1">
    <property type="nucleotide sequence ID" value="XM_044481673.1"/>
</dbReference>
<gene>
    <name evidence="8" type="primary">LOC123059010</name>
</gene>
<comment type="subcellular location">
    <subcellularLocation>
        <location evidence="1">Mitochondrion inner membrane</location>
        <topology evidence="1">Single-pass membrane protein</topology>
    </subcellularLocation>
</comment>
<dbReference type="GO" id="GO:0006627">
    <property type="term" value="P:protein processing involved in protein targeting to mitochondrion"/>
    <property type="evidence" value="ECO:0000318"/>
    <property type="project" value="GO_Central"/>
</dbReference>
<dbReference type="PRINTS" id="PR00727">
    <property type="entry name" value="LEADERPTASE"/>
</dbReference>
<dbReference type="OrthoDB" id="9996127at2759"/>
<dbReference type="PANTHER" id="PTHR46041">
    <property type="entry name" value="MITOCHONDRIAL INNER MEMBRANE PROTEASE SUBUNIT 2"/>
    <property type="match status" value="1"/>
</dbReference>
<dbReference type="AlphaFoldDB" id="A0A3B6ESJ1"/>
<reference evidence="8" key="1">
    <citation type="submission" date="2018-08" db="EMBL/GenBank/DDBJ databases">
        <authorList>
            <person name="Rossello M."/>
        </authorList>
    </citation>
    <scope>NUCLEOTIDE SEQUENCE [LARGE SCALE GENOMIC DNA]</scope>
    <source>
        <strain evidence="8">cv. Chinese Spring</strain>
    </source>
</reference>
<evidence type="ECO:0000256" key="2">
    <source>
        <dbReference type="ARBA" id="ARBA00007066"/>
    </source>
</evidence>
<evidence type="ECO:0000313" key="8">
    <source>
        <dbReference type="EnsemblPlants" id="TraesCS3A02G424100.1"/>
    </source>
</evidence>
<evidence type="ECO:0000256" key="6">
    <source>
        <dbReference type="SAM" id="MobiDB-lite"/>
    </source>
</evidence>
<dbReference type="CDD" id="cd06530">
    <property type="entry name" value="S26_SPase_I"/>
    <property type="match status" value="1"/>
</dbReference>
<keyword evidence="9" id="KW-1185">Reference proteome</keyword>
<dbReference type="SMR" id="A0A3B6ESJ1"/>
<feature type="domain" description="Peptidase S26" evidence="7">
    <location>
        <begin position="115"/>
        <end position="154"/>
    </location>
</feature>
<evidence type="ECO:0000256" key="1">
    <source>
        <dbReference type="ARBA" id="ARBA00004434"/>
    </source>
</evidence>
<dbReference type="SUPFAM" id="SSF51306">
    <property type="entry name" value="LexA/Signal peptidase"/>
    <property type="match status" value="1"/>
</dbReference>
<dbReference type="GO" id="GO:0004252">
    <property type="term" value="F:serine-type endopeptidase activity"/>
    <property type="evidence" value="ECO:0007669"/>
    <property type="project" value="InterPro"/>
</dbReference>
<proteinExistence type="inferred from homology"/>
<evidence type="ECO:0000259" key="7">
    <source>
        <dbReference type="Pfam" id="PF10502"/>
    </source>
</evidence>